<protein>
    <recommendedName>
        <fullName evidence="4">Transmembrane protein</fullName>
    </recommendedName>
</protein>
<evidence type="ECO:0000256" key="1">
    <source>
        <dbReference type="SAM" id="Phobius"/>
    </source>
</evidence>
<dbReference type="EMBL" id="CM029053">
    <property type="protein sequence ID" value="KAG2548821.1"/>
    <property type="molecule type" value="Genomic_DNA"/>
</dbReference>
<name>A0A8T0NFN5_PANVG</name>
<keyword evidence="1" id="KW-1133">Transmembrane helix</keyword>
<keyword evidence="1" id="KW-0472">Membrane</keyword>
<comment type="caution">
    <text evidence="2">The sequence shown here is derived from an EMBL/GenBank/DDBJ whole genome shotgun (WGS) entry which is preliminary data.</text>
</comment>
<dbReference type="Proteomes" id="UP000823388">
    <property type="component" value="Chromosome 9K"/>
</dbReference>
<reference evidence="2" key="1">
    <citation type="submission" date="2020-05" db="EMBL/GenBank/DDBJ databases">
        <title>WGS assembly of Panicum virgatum.</title>
        <authorList>
            <person name="Lovell J.T."/>
            <person name="Jenkins J."/>
            <person name="Shu S."/>
            <person name="Juenger T.E."/>
            <person name="Schmutz J."/>
        </authorList>
    </citation>
    <scope>NUCLEOTIDE SEQUENCE</scope>
    <source>
        <strain evidence="2">AP13</strain>
    </source>
</reference>
<sequence length="120" mass="14110">MLICMRDLQFLQKICTIFFKTSYQSAATKNKFSGRYFLDYKQNIAYRLVYFTVMGIIFSKLSIMLQLQRANLSIDIFLDYEQQSSIVLSACFTVMGIICSKLLLNCAYKEQIYRLIFSRL</sequence>
<gene>
    <name evidence="2" type="ORF">PVAP13_9KG201070</name>
</gene>
<accession>A0A8T0NFN5</accession>
<dbReference type="AlphaFoldDB" id="A0A8T0NFN5"/>
<evidence type="ECO:0008006" key="4">
    <source>
        <dbReference type="Google" id="ProtNLM"/>
    </source>
</evidence>
<keyword evidence="1" id="KW-0812">Transmembrane</keyword>
<organism evidence="2 3">
    <name type="scientific">Panicum virgatum</name>
    <name type="common">Blackwell switchgrass</name>
    <dbReference type="NCBI Taxonomy" id="38727"/>
    <lineage>
        <taxon>Eukaryota</taxon>
        <taxon>Viridiplantae</taxon>
        <taxon>Streptophyta</taxon>
        <taxon>Embryophyta</taxon>
        <taxon>Tracheophyta</taxon>
        <taxon>Spermatophyta</taxon>
        <taxon>Magnoliopsida</taxon>
        <taxon>Liliopsida</taxon>
        <taxon>Poales</taxon>
        <taxon>Poaceae</taxon>
        <taxon>PACMAD clade</taxon>
        <taxon>Panicoideae</taxon>
        <taxon>Panicodae</taxon>
        <taxon>Paniceae</taxon>
        <taxon>Panicinae</taxon>
        <taxon>Panicum</taxon>
        <taxon>Panicum sect. Hiantes</taxon>
    </lineage>
</organism>
<evidence type="ECO:0000313" key="3">
    <source>
        <dbReference type="Proteomes" id="UP000823388"/>
    </source>
</evidence>
<keyword evidence="3" id="KW-1185">Reference proteome</keyword>
<feature type="transmembrane region" description="Helical" evidence="1">
    <location>
        <begin position="85"/>
        <end position="104"/>
    </location>
</feature>
<evidence type="ECO:0000313" key="2">
    <source>
        <dbReference type="EMBL" id="KAG2548821.1"/>
    </source>
</evidence>
<proteinExistence type="predicted"/>
<feature type="transmembrane region" description="Helical" evidence="1">
    <location>
        <begin position="44"/>
        <end position="65"/>
    </location>
</feature>